<dbReference type="PANTHER" id="PTHR39211:SF1">
    <property type="entry name" value="ABNORMAL SPINDLE-LIKE MICROCEPHALY-ASSOCIATED PROTEIN ASH DOMAIN-CONTAINING PROTEIN"/>
    <property type="match status" value="1"/>
</dbReference>
<feature type="compositionally biased region" description="Low complexity" evidence="11">
    <location>
        <begin position="102"/>
        <end position="111"/>
    </location>
</feature>
<evidence type="ECO:0000256" key="12">
    <source>
        <dbReference type="SAM" id="Phobius"/>
    </source>
</evidence>
<feature type="region of interest" description="Disordered" evidence="11">
    <location>
        <begin position="1208"/>
        <end position="1228"/>
    </location>
</feature>
<dbReference type="InterPro" id="IPR006634">
    <property type="entry name" value="TLC-dom"/>
</dbReference>
<feature type="compositionally biased region" description="Polar residues" evidence="11">
    <location>
        <begin position="1059"/>
        <end position="1068"/>
    </location>
</feature>
<evidence type="ECO:0000313" key="14">
    <source>
        <dbReference type="EMBL" id="GAA95419.1"/>
    </source>
</evidence>
<feature type="compositionally biased region" description="Low complexity" evidence="11">
    <location>
        <begin position="2167"/>
        <end position="2197"/>
    </location>
</feature>
<dbReference type="STRING" id="764103.G7DXV9"/>
<gene>
    <name evidence="14" type="primary">Mo02073</name>
    <name evidence="14" type="ORF">E5Q_02073</name>
</gene>
<evidence type="ECO:0000256" key="10">
    <source>
        <dbReference type="PROSITE-ProRule" id="PRU00205"/>
    </source>
</evidence>
<dbReference type="GO" id="GO:0005929">
    <property type="term" value="C:cilium"/>
    <property type="evidence" value="ECO:0007669"/>
    <property type="project" value="UniProtKB-SubCell"/>
</dbReference>
<name>G7DXV9_MIXOS</name>
<keyword evidence="8 10" id="KW-0472">Membrane</keyword>
<feature type="region of interest" description="Disordered" evidence="11">
    <location>
        <begin position="1727"/>
        <end position="1844"/>
    </location>
</feature>
<dbReference type="InterPro" id="IPR053879">
    <property type="entry name" value="HYDIN_VesB_CFA65-like_Ig"/>
</dbReference>
<feature type="compositionally biased region" description="Low complexity" evidence="11">
    <location>
        <begin position="1154"/>
        <end position="1167"/>
    </location>
</feature>
<evidence type="ECO:0000256" key="9">
    <source>
        <dbReference type="ARBA" id="ARBA00023273"/>
    </source>
</evidence>
<feature type="transmembrane region" description="Helical" evidence="12">
    <location>
        <begin position="3078"/>
        <end position="3098"/>
    </location>
</feature>
<feature type="compositionally biased region" description="Low complexity" evidence="11">
    <location>
        <begin position="1010"/>
        <end position="1025"/>
    </location>
</feature>
<feature type="domain" description="TLC" evidence="13">
    <location>
        <begin position="3024"/>
        <end position="3244"/>
    </location>
</feature>
<evidence type="ECO:0000259" key="13">
    <source>
        <dbReference type="PROSITE" id="PS50922"/>
    </source>
</evidence>
<keyword evidence="5 10" id="KW-0812">Transmembrane</keyword>
<reference evidence="14 15" key="1">
    <citation type="journal article" date="2011" name="J. Gen. Appl. Microbiol.">
        <title>Draft genome sequencing of the enigmatic basidiomycete Mixia osmundae.</title>
        <authorList>
            <person name="Nishida H."/>
            <person name="Nagatsuka Y."/>
            <person name="Sugiyama J."/>
        </authorList>
    </citation>
    <scope>NUCLEOTIDE SEQUENCE [LARGE SCALE GENOMIC DNA]</scope>
    <source>
        <strain evidence="15">CBS 9802 / IAM 14324 / JCM 22182 / KY 12970</strain>
    </source>
</reference>
<accession>G7DXV9</accession>
<evidence type="ECO:0000256" key="8">
    <source>
        <dbReference type="ARBA" id="ARBA00023136"/>
    </source>
</evidence>
<feature type="transmembrane region" description="Helical" evidence="12">
    <location>
        <begin position="3215"/>
        <end position="3234"/>
    </location>
</feature>
<comment type="subcellular location">
    <subcellularLocation>
        <location evidence="1">Cell projection</location>
        <location evidence="1">Cilium</location>
    </subcellularLocation>
    <subcellularLocation>
        <location evidence="3">Cytoplasm</location>
    </subcellularLocation>
    <subcellularLocation>
        <location evidence="2">Membrane</location>
        <topology evidence="2">Multi-pass membrane protein</topology>
    </subcellularLocation>
</comment>
<feature type="compositionally biased region" description="Basic and acidic residues" evidence="11">
    <location>
        <begin position="987"/>
        <end position="1000"/>
    </location>
</feature>
<organism evidence="14 15">
    <name type="scientific">Mixia osmundae (strain CBS 9802 / IAM 14324 / JCM 22182 / KY 12970)</name>
    <dbReference type="NCBI Taxonomy" id="764103"/>
    <lineage>
        <taxon>Eukaryota</taxon>
        <taxon>Fungi</taxon>
        <taxon>Dikarya</taxon>
        <taxon>Basidiomycota</taxon>
        <taxon>Pucciniomycotina</taxon>
        <taxon>Mixiomycetes</taxon>
        <taxon>Mixiales</taxon>
        <taxon>Mixiaceae</taxon>
        <taxon>Mixia</taxon>
    </lineage>
</organism>
<dbReference type="EMBL" id="BABT02000062">
    <property type="protein sequence ID" value="GAA95419.1"/>
    <property type="molecule type" value="Genomic_DNA"/>
</dbReference>
<evidence type="ECO:0000256" key="1">
    <source>
        <dbReference type="ARBA" id="ARBA00004138"/>
    </source>
</evidence>
<evidence type="ECO:0000313" key="15">
    <source>
        <dbReference type="Proteomes" id="UP000009131"/>
    </source>
</evidence>
<reference evidence="14 15" key="2">
    <citation type="journal article" date="2012" name="Open Biol.">
        <title>Characteristics of nucleosomes and linker DNA regions on the genome of the basidiomycete Mixia osmundae revealed by mono- and dinucleosome mapping.</title>
        <authorList>
            <person name="Nishida H."/>
            <person name="Kondo S."/>
            <person name="Matsumoto T."/>
            <person name="Suzuki Y."/>
            <person name="Yoshikawa H."/>
            <person name="Taylor T.D."/>
            <person name="Sugiyama J."/>
        </authorList>
    </citation>
    <scope>NUCLEOTIDE SEQUENCE [LARGE SCALE GENOMIC DNA]</scope>
    <source>
        <strain evidence="15">CBS 9802 / IAM 14324 / JCM 22182 / KY 12970</strain>
    </source>
</reference>
<feature type="region of interest" description="Disordered" evidence="11">
    <location>
        <begin position="987"/>
        <end position="1039"/>
    </location>
</feature>
<dbReference type="SMART" id="SM00724">
    <property type="entry name" value="TLC"/>
    <property type="match status" value="1"/>
</dbReference>
<dbReference type="Pfam" id="PF22544">
    <property type="entry name" value="HYDIN_VesB_CFA65-like_Ig"/>
    <property type="match status" value="1"/>
</dbReference>
<feature type="compositionally biased region" description="Low complexity" evidence="11">
    <location>
        <begin position="34"/>
        <end position="47"/>
    </location>
</feature>
<protein>
    <recommendedName>
        <fullName evidence="13">TLC domain-containing protein</fullName>
    </recommendedName>
</protein>
<dbReference type="GO" id="GO:0005737">
    <property type="term" value="C:cytoplasm"/>
    <property type="evidence" value="ECO:0007669"/>
    <property type="project" value="UniProtKB-SubCell"/>
</dbReference>
<evidence type="ECO:0000256" key="11">
    <source>
        <dbReference type="SAM" id="MobiDB-lite"/>
    </source>
</evidence>
<feature type="region of interest" description="Disordered" evidence="11">
    <location>
        <begin position="2777"/>
        <end position="2833"/>
    </location>
</feature>
<dbReference type="Gene3D" id="2.60.40.10">
    <property type="entry name" value="Immunoglobulins"/>
    <property type="match status" value="2"/>
</dbReference>
<feature type="region of interest" description="Disordered" evidence="11">
    <location>
        <begin position="2109"/>
        <end position="2144"/>
    </location>
</feature>
<keyword evidence="6 12" id="KW-1133">Transmembrane helix</keyword>
<sequence>MTSASSRSGSFSAGAGMPFNAARLGLKPLTPMVRPAAASVASPTSVAHLPLAHPSPSVAHNRYGPPSHPPEESGPALSRRGSMSASAQPRSRRPSSVAGSVSQPQSPISISHRSLPSMTAGVRRRYSSATEDAAPLARRPSMVSGTLPLAGMRPTPKADVAETHRSLHARRQSSVAREPTRLHHSPSLNTLRSGRFSFVGGAQTVHETVFSDTSSLHPAIQQDRTGLPMALSPEEKISRVREDAELTAVAFKALLGHASLYEDQNDIQAEPRALSKLLASLFDMGAVKAELTNLSAPNRPATIDSAYMTVYYQQLIEQLVTIGHLVSAEPEFHNLLTFATKEMQSILTAPERAAAPAGLSAFAGYSSTPSQSLYGLFDVLRHRVASQPSYQAVLLKLVDTLAQFVLVSEDEKLRLYHTCKDLWAHGTDTPGAVPIEDKQGKPAKLEALRTMFSNAAATVEQLTGLPVMPFVRALAEWWSIADDVLPQLAKETHAFLSAKLPPQALSAPLYYVQHPLGHPYSEEESSVRFHILAERWTAVILADPHRSALLKVVKHADRLIQGVRGNSEFTRFSRDCKRLFSNFAGPDALGNTSYEISPEEIIEMLRVFSKRILTVPLEDIVLSDDSLDCSLMGIRVSSEDLVPETLSRTVDAEYALATSARHSVNVRQRTKLNLRSVKLVARGVEFAYRKKGAMPISDAGKADVQIKLNIQIVTSPGKSSTFTLPAFESSDVEIADCQIAFSGTGMDSLYKYAWPVLKPKITASLQKHLTTYVNQKLRAWLPAAVPAGLAKLGAAQGTHATARDLFRERVRSTSLRTDIPLDNVPSGPSSAVFEEGEAAPPTGLQQRRQSMADCLTSVSKRDSTLTDNIRRPPKAESSQLPAVFDDEETEYEYMAHSLSALARRDTTTFDAVANPPSAFPRSEGMTYEEYDQAALHEAAAEARPEGPTMSQALSELASRDGTTLEAIMSPHGSAAASVSAKKLQAVLDREQARSNSDSKPRHSMSKITRDLSGLPDLDPAPAPASQRSSGYYADAPQVSSPARSMADFLDARSRDDNTLPETQATGAYNTPHDRGVPRKSFSSLDDAERVKMKEMLSKLASTDTTLPENIASPPGSRSGSFAYARGARPSFTALKSSFAMSDALTEESTRDGTQIQQRQARAPSSSSVTGLSDAEMRQRRQSFKLSAEAMRDSTLLDNIAYPVTVNQSVTHDDNSGQPHPLARRASSVVSRRPKRLKSAWRGLRTVRLVLAWVDGRCRAKPPAGLRDSSISSGITRRHAFALAISEHATRFLRLLTPQDDTIRIERVYANGLPALARLVLYHEADEGQTTPLLVRLGSTLGDQLAFQLHNENLSDDADASLGQIATNTVQAAAVGGTFGALPGQTVNALFNAIGHISQFVLQPRQKTEVILVFKPDSSHAIAALPAHPALLAPGPASLPSSFASQRAGNSTGSVDNDMLSSVSLAGDSSKSSWPDEQAAHKASYLLGRLEGYLTIDAAALISDESTSTVEARDHQQMSIPVHASVCRSAFHIAGAPVEDNGMISFELGNCVAGETYVRDFELVNMSDIELYWSLEDPDGAMTGKNQDAWVVIVDAERGHWLGSKGNDWVKPYPAAPMSTRRLKLVFRPGVPQELDVTFQFANLQDSENFVQIHITASVALSRAPDSVLVRPEGPIDYGDCINGLWASRTITVKSLTEYPLDIAFSAEPGYEIKFQLADGSITASAGLPDSSAPIEDKARDTATDNYPGSDPSSHDFDAHPDSQSVTSRKSTLDSTSLFDASSELSSPRSTGVQRRAVDAPSSASRPPSRPPSRGSSIASERFSPQGPQAQRYEEKPPALNLPASKPRVLGGIALSQRFRTMTSENEARIDDICARPAVEYKIIVSYRPTASRDHKANPTLLRLTRRTFRIFIEFRRWTRRRSIDTAETYIGRFAIPCKARTCNSVIEVMPKAIDLGEAAVGLGKSATLTIRNLSEMAAKVDLRYVSKVISATKGEVEIAPLQSVELRVDAFPRRVNEKYRKQITVVNNLNKLNDQVVEVMARNVDKQRIAVHSLFYRILTSGGGNFLTFGNVVVNAMAVRTMALENPTDAPVLLELECAHREDIQLFVRAKRASEGPQGPSGSRRPSGDMTPLSSSAQAKDAVAASTKIRTAQIKDRVLDAFFSQPKAPTSSQASATSSHADSVTSSNAESSSSNDSTKPRPTEAYGQGVAFKNRHLLSQSEYLDLATGPPVDVKRVSPRSKKAIKLDKLETSGRLKLPTEGQDSEVIRPAFLPPLVPASPEKPRPASSRSSSHSGSPTRPPAMLSERSNTSPALTGRRRVRNIFLDASQKDNDELTLDEALLLSEKHSEHPSASSFKDHEAEDQYVRKYAKIKAALLSAISTGDLVPVHNVSIPPGGDEQLVVVLRPNSSTRPHVQGLYRKQDSRIFLKMVQYDEELMRTSPLAEGITCPEDIPVRELMLRTSMCRSILELGQAHINFSTIERGQTKTKVIVLKNRSETPLLYRIRKSGSIASGDIRIDSGRHGLIAPFSKKEVEFIFKPSMAGQFSELVTIENVEDSDNNQVLSIKAHIKRPATFAVEPSVLDFPSCQLGQISDGKKVTVTNLSKQSKTFVIALDPTGYCFASCTVDVNFEALGGDAKPALGKEDEEEIEHLSQKLKIAQRKGQDDKTTKYSKRLLELGVKIPKPEGESESDDPNSPASAATAELRQDASSISFSIPAQESRQIRLSLHPRARLPATSCSADAYEDVASLVTVQELKNADTITKIQITSRIIGNPCESRNDSPQPSQGRWISRPHARAVASRVIARRAKSTGRTAGSAGQARVMAETGRKRSGSIRETLDYIRDVPADHKLASFNGFADLPTSPASGAAPQPLAATVGHAKKDSKAASAIHDKDGKKLAGWEQGSQGLLHDLKTFRWMRHPQSSIKIIAAFVIGYFVSELVAPQSDNIFAHFLFISHKVPTSTLQKAATALTGRDSAPQYWKGEWDIAFLTFYIVVFSFVRQSLTEYVIGPIARSQGLTKDVKIARFMEQGYALAYFGVFSVFGLLVMKDMPIWWYDTKQFWLGLPHFEMSGPLKTYYLLQFSYWLQQMLVLLLGIEKPRSDFFELCIHHVVTLWLVFWSYMVSLTAIGVCVFVSMDVPDSWLATSKLLNYLPHTQRLSEYTFGIFLGIWTYFRHWQNLRMLWSVWFEYHDLVPASAVKWDPPTYWLLPWMRYQIFTPILLLQFVNLFWYFLMWRIVFRMFNGHAASDVREDEEDVTDSPQKTKKQQ</sequence>
<dbReference type="InParanoid" id="G7DXV9"/>
<evidence type="ECO:0000256" key="6">
    <source>
        <dbReference type="ARBA" id="ARBA00022989"/>
    </source>
</evidence>
<dbReference type="Pfam" id="PF03798">
    <property type="entry name" value="TRAM_LAG1_CLN8"/>
    <property type="match status" value="1"/>
</dbReference>
<dbReference type="OrthoDB" id="252265at2759"/>
<feature type="region of interest" description="Disordered" evidence="11">
    <location>
        <begin position="2683"/>
        <end position="2708"/>
    </location>
</feature>
<evidence type="ECO:0000256" key="5">
    <source>
        <dbReference type="ARBA" id="ARBA00022692"/>
    </source>
</evidence>
<feature type="region of interest" description="Disordered" evidence="11">
    <location>
        <begin position="34"/>
        <end position="137"/>
    </location>
</feature>
<comment type="caution">
    <text evidence="14">The sequence shown here is derived from an EMBL/GenBank/DDBJ whole genome shotgun (WGS) entry which is preliminary data.</text>
</comment>
<dbReference type="Proteomes" id="UP000009131">
    <property type="component" value="Unassembled WGS sequence"/>
</dbReference>
<feature type="compositionally biased region" description="Low complexity" evidence="11">
    <location>
        <begin position="1798"/>
        <end position="1819"/>
    </location>
</feature>
<evidence type="ECO:0000256" key="4">
    <source>
        <dbReference type="ARBA" id="ARBA00022490"/>
    </source>
</evidence>
<keyword evidence="15" id="KW-1185">Reference proteome</keyword>
<feature type="region of interest" description="Disordered" evidence="11">
    <location>
        <begin position="2274"/>
        <end position="2316"/>
    </location>
</feature>
<dbReference type="GO" id="GO:0016020">
    <property type="term" value="C:membrane"/>
    <property type="evidence" value="ECO:0007669"/>
    <property type="project" value="UniProtKB-SubCell"/>
</dbReference>
<dbReference type="eggNOG" id="KOG1607">
    <property type="taxonomic scope" value="Eukaryota"/>
</dbReference>
<keyword evidence="7" id="KW-0969">Cilium</keyword>
<feature type="transmembrane region" description="Helical" evidence="12">
    <location>
        <begin position="2989"/>
        <end position="3012"/>
    </location>
</feature>
<proteinExistence type="predicted"/>
<feature type="compositionally biased region" description="Low complexity" evidence="11">
    <location>
        <begin position="2286"/>
        <end position="2298"/>
    </location>
</feature>
<feature type="compositionally biased region" description="Polar residues" evidence="11">
    <location>
        <begin position="1761"/>
        <end position="1792"/>
    </location>
</feature>
<evidence type="ECO:0000256" key="2">
    <source>
        <dbReference type="ARBA" id="ARBA00004141"/>
    </source>
</evidence>
<feature type="region of interest" description="Disordered" evidence="11">
    <location>
        <begin position="2167"/>
        <end position="2205"/>
    </location>
</feature>
<evidence type="ECO:0000256" key="3">
    <source>
        <dbReference type="ARBA" id="ARBA00004496"/>
    </source>
</evidence>
<dbReference type="PANTHER" id="PTHR39211">
    <property type="entry name" value="CHROMOSOME 7, WHOLE GENOME SHOTGUN SEQUENCE"/>
    <property type="match status" value="1"/>
</dbReference>
<dbReference type="PROSITE" id="PS50922">
    <property type="entry name" value="TLC"/>
    <property type="match status" value="1"/>
</dbReference>
<dbReference type="HOGENOM" id="CLU_000358_0_0_1"/>
<keyword evidence="9" id="KW-0966">Cell projection</keyword>
<feature type="transmembrane region" description="Helical" evidence="12">
    <location>
        <begin position="3110"/>
        <end position="3138"/>
    </location>
</feature>
<evidence type="ECO:0000256" key="7">
    <source>
        <dbReference type="ARBA" id="ARBA00023069"/>
    </source>
</evidence>
<feature type="region of interest" description="Disordered" evidence="11">
    <location>
        <begin position="1144"/>
        <end position="1179"/>
    </location>
</feature>
<feature type="transmembrane region" description="Helical" evidence="12">
    <location>
        <begin position="3033"/>
        <end position="3058"/>
    </location>
</feature>
<dbReference type="InterPro" id="IPR013783">
    <property type="entry name" value="Ig-like_fold"/>
</dbReference>
<keyword evidence="4" id="KW-0963">Cytoplasm</keyword>
<feature type="region of interest" description="Disordered" evidence="11">
    <location>
        <begin position="1054"/>
        <end position="1080"/>
    </location>
</feature>
<feature type="region of interest" description="Disordered" evidence="11">
    <location>
        <begin position="818"/>
        <end position="846"/>
    </location>
</feature>